<accession>A0ABU0GJZ3</accession>
<dbReference type="InterPro" id="IPR036291">
    <property type="entry name" value="NAD(P)-bd_dom_sf"/>
</dbReference>
<dbReference type="PANTHER" id="PTHR48106">
    <property type="entry name" value="QUINONE OXIDOREDUCTASE PIG3-RELATED"/>
    <property type="match status" value="1"/>
</dbReference>
<evidence type="ECO:0000256" key="2">
    <source>
        <dbReference type="ARBA" id="ARBA00023002"/>
    </source>
</evidence>
<dbReference type="InterPro" id="IPR014189">
    <property type="entry name" value="Quinone_OxRdtase_PIG3"/>
</dbReference>
<dbReference type="Proteomes" id="UP001240250">
    <property type="component" value="Unassembled WGS sequence"/>
</dbReference>
<feature type="domain" description="Enoyl reductase (ER)" evidence="3">
    <location>
        <begin position="10"/>
        <end position="332"/>
    </location>
</feature>
<dbReference type="Pfam" id="PF08240">
    <property type="entry name" value="ADH_N"/>
    <property type="match status" value="1"/>
</dbReference>
<organism evidence="4 5">
    <name type="scientific">Cellulomonas iranensis</name>
    <dbReference type="NCBI Taxonomy" id="76862"/>
    <lineage>
        <taxon>Bacteria</taxon>
        <taxon>Bacillati</taxon>
        <taxon>Actinomycetota</taxon>
        <taxon>Actinomycetes</taxon>
        <taxon>Micrococcales</taxon>
        <taxon>Cellulomonadaceae</taxon>
        <taxon>Cellulomonas</taxon>
    </lineage>
</organism>
<protein>
    <submittedName>
        <fullName evidence="4">PIG3 family NAD(P)H quinone oxidoreductase</fullName>
    </submittedName>
</protein>
<sequence>MRAVVVDSPGGPQALRVAQVPEPEPGPGQLLLDVAAAGVNRADLLQRAGHYPSPPGAPPWPGLEVAGTVAAVGPPATTHDGAPLAGASPQVGDRVAALLAGGGYADRVVVDATHVLPVPAHVSLVDAAGLPEAVATLWSNMRAAHLAPGETVLVHGGSGGVGSVAVQVLHALGHRVVATAGGAERCARVAALGADVVVDHRAQDVREVVQGATEGRGVDVVLDVLGGRALGDNVRLLAEGGRLVVIGLQQGARGELDLPALMARRGSVIATTLRDRPAAQKTRIVQDVREHVWPLVLDGRVRPVVQERLPLADAARAHELLERGDVFGKLLLLP</sequence>
<keyword evidence="5" id="KW-1185">Reference proteome</keyword>
<dbReference type="Gene3D" id="3.40.50.720">
    <property type="entry name" value="NAD(P)-binding Rossmann-like Domain"/>
    <property type="match status" value="1"/>
</dbReference>
<proteinExistence type="predicted"/>
<evidence type="ECO:0000313" key="5">
    <source>
        <dbReference type="Proteomes" id="UP001240250"/>
    </source>
</evidence>
<dbReference type="InterPro" id="IPR013154">
    <property type="entry name" value="ADH-like_N"/>
</dbReference>
<dbReference type="Gene3D" id="3.90.180.10">
    <property type="entry name" value="Medium-chain alcohol dehydrogenases, catalytic domain"/>
    <property type="match status" value="1"/>
</dbReference>
<dbReference type="InterPro" id="IPR011032">
    <property type="entry name" value="GroES-like_sf"/>
</dbReference>
<dbReference type="SMART" id="SM00829">
    <property type="entry name" value="PKS_ER"/>
    <property type="match status" value="1"/>
</dbReference>
<dbReference type="NCBIfam" id="TIGR02824">
    <property type="entry name" value="quinone_pig3"/>
    <property type="match status" value="1"/>
</dbReference>
<dbReference type="PANTHER" id="PTHR48106:SF8">
    <property type="entry name" value="OS02G0805600 PROTEIN"/>
    <property type="match status" value="1"/>
</dbReference>
<dbReference type="SUPFAM" id="SSF51735">
    <property type="entry name" value="NAD(P)-binding Rossmann-fold domains"/>
    <property type="match status" value="1"/>
</dbReference>
<dbReference type="SUPFAM" id="SSF50129">
    <property type="entry name" value="GroES-like"/>
    <property type="match status" value="1"/>
</dbReference>
<comment type="caution">
    <text evidence="4">The sequence shown here is derived from an EMBL/GenBank/DDBJ whole genome shotgun (WGS) entry which is preliminary data.</text>
</comment>
<gene>
    <name evidence="4" type="ORF">JO380_002066</name>
</gene>
<evidence type="ECO:0000256" key="1">
    <source>
        <dbReference type="ARBA" id="ARBA00022857"/>
    </source>
</evidence>
<evidence type="ECO:0000313" key="4">
    <source>
        <dbReference type="EMBL" id="MDQ0425685.1"/>
    </source>
</evidence>
<keyword evidence="1" id="KW-0521">NADP</keyword>
<dbReference type="EMBL" id="JAUSVM010000001">
    <property type="protein sequence ID" value="MDQ0425685.1"/>
    <property type="molecule type" value="Genomic_DNA"/>
</dbReference>
<dbReference type="Pfam" id="PF13602">
    <property type="entry name" value="ADH_zinc_N_2"/>
    <property type="match status" value="1"/>
</dbReference>
<dbReference type="CDD" id="cd05276">
    <property type="entry name" value="p53_inducible_oxidoreductase"/>
    <property type="match status" value="1"/>
</dbReference>
<evidence type="ECO:0000259" key="3">
    <source>
        <dbReference type="SMART" id="SM00829"/>
    </source>
</evidence>
<reference evidence="4 5" key="1">
    <citation type="submission" date="2023-07" db="EMBL/GenBank/DDBJ databases">
        <title>Sequencing the genomes of 1000 actinobacteria strains.</title>
        <authorList>
            <person name="Klenk H.-P."/>
        </authorList>
    </citation>
    <scope>NUCLEOTIDE SEQUENCE [LARGE SCALE GENOMIC DNA]</scope>
    <source>
        <strain evidence="4 5">DSM 14785</strain>
    </source>
</reference>
<dbReference type="RefSeq" id="WP_046529369.1">
    <property type="nucleotide sequence ID" value="NZ_JAUSVM010000001.1"/>
</dbReference>
<name>A0ABU0GJZ3_9CELL</name>
<keyword evidence="2" id="KW-0560">Oxidoreductase</keyword>
<dbReference type="InterPro" id="IPR020843">
    <property type="entry name" value="ER"/>
</dbReference>